<protein>
    <submittedName>
        <fullName evidence="2">Uncharacterized protein</fullName>
    </submittedName>
</protein>
<reference evidence="2 3" key="1">
    <citation type="journal article" date="2019" name="J Genomics">
        <title>The Draft Genome of a Hydrogen-producing Cyanobacterium, Arthrospira platensis NIES-46.</title>
        <authorList>
            <person name="Suzuki S."/>
            <person name="Yamaguchi H."/>
            <person name="Kawachi M."/>
        </authorList>
    </citation>
    <scope>NUCLEOTIDE SEQUENCE [LARGE SCALE GENOMIC DNA]</scope>
    <source>
        <strain evidence="2 3">NIES-46</strain>
    </source>
</reference>
<gene>
    <name evidence="2" type="ORF">NIES46_10690</name>
</gene>
<sequence>MNNKLTQQQLDQVIAEVERLSQMQETELDRQQVQEILE</sequence>
<evidence type="ECO:0000256" key="1">
    <source>
        <dbReference type="SAM" id="Coils"/>
    </source>
</evidence>
<name>A0A5M3T552_LIMPL</name>
<evidence type="ECO:0000313" key="2">
    <source>
        <dbReference type="EMBL" id="GCE93020.1"/>
    </source>
</evidence>
<feature type="coiled-coil region" evidence="1">
    <location>
        <begin position="3"/>
        <end position="34"/>
    </location>
</feature>
<dbReference type="Proteomes" id="UP000326169">
    <property type="component" value="Unassembled WGS sequence"/>
</dbReference>
<keyword evidence="1" id="KW-0175">Coiled coil</keyword>
<organism evidence="2 3">
    <name type="scientific">Limnospira platensis NIES-46</name>
    <dbReference type="NCBI Taxonomy" id="1236695"/>
    <lineage>
        <taxon>Bacteria</taxon>
        <taxon>Bacillati</taxon>
        <taxon>Cyanobacteriota</taxon>
        <taxon>Cyanophyceae</taxon>
        <taxon>Oscillatoriophycideae</taxon>
        <taxon>Oscillatoriales</taxon>
        <taxon>Sirenicapillariaceae</taxon>
        <taxon>Limnospira</taxon>
    </lineage>
</organism>
<accession>A0A5M3T552</accession>
<keyword evidence="3" id="KW-1185">Reference proteome</keyword>
<proteinExistence type="predicted"/>
<comment type="caution">
    <text evidence="2">The sequence shown here is derived from an EMBL/GenBank/DDBJ whole genome shotgun (WGS) entry which is preliminary data.</text>
</comment>
<evidence type="ECO:0000313" key="3">
    <source>
        <dbReference type="Proteomes" id="UP000326169"/>
    </source>
</evidence>
<dbReference type="EMBL" id="BIMW01000059">
    <property type="protein sequence ID" value="GCE93020.1"/>
    <property type="molecule type" value="Genomic_DNA"/>
</dbReference>